<organism evidence="2 3">
    <name type="scientific">Candidatus Methylocalor cossyra</name>
    <dbReference type="NCBI Taxonomy" id="3108543"/>
    <lineage>
        <taxon>Bacteria</taxon>
        <taxon>Pseudomonadati</taxon>
        <taxon>Pseudomonadota</taxon>
        <taxon>Gammaproteobacteria</taxon>
        <taxon>Methylococcales</taxon>
        <taxon>Methylococcaceae</taxon>
        <taxon>Candidatus Methylocalor</taxon>
    </lineage>
</organism>
<dbReference type="EMBL" id="OZ026884">
    <property type="protein sequence ID" value="CAL1238897.1"/>
    <property type="molecule type" value="Genomic_DNA"/>
</dbReference>
<sequence>MKTCHRGIAKIAVSILLPCALLWPGASQGDEAMGDPLGKKVRVTVSRPVFQKKTGTYLARFTLTNKTKGKAKETFQGALALFVTEVSRADVSLANASGHTSAGLAYLTVPLPPGGLKPGRRVRGILQFHGPHPGKFKAQYAVYAGVASAQNFATNSGAFGVLALNNARIVFLPVGKAIVPTLLESNGITIASAERMSGAAAANTASVPLSFSADACTVDAAAAKVVCVGFGSTKIAVLDLASFISSLTVSSIKVTEFDSGAPDVALSFSGGSCVLCGVAADPGDRRFIVAANDGYRVYTYAALTPSATPTYAIPVNENFSYDSARNRIIAAEYESQGSARALNVVDLNKGKVYRWTKSTDSCSDLGSSDPYCQAAYAEVDSSAVDLSTGIVALVFEHSKAIALIDLGQAVFDDGTGTFTAPSYYATSPAAPDQSGATASTTGNYLFTIEELGDSHAGVLQLPAVSGSGGAFPALAPNSVYVDLAAIPNPECAGSGSTSYAFSTKGDPHGLALFTGLVGGKQTGLVIDQSDRCAALVDLAGLLATPRDPADATRVAPTADLRAGNVIRFVQLQ</sequence>
<accession>A0ABM9NE85</accession>
<dbReference type="InterPro" id="IPR011044">
    <property type="entry name" value="Quino_amine_DH_bsu"/>
</dbReference>
<name>A0ABM9NE85_9GAMM</name>
<evidence type="ECO:0000313" key="2">
    <source>
        <dbReference type="EMBL" id="CAL1238897.1"/>
    </source>
</evidence>
<proteinExistence type="predicted"/>
<dbReference type="RefSeq" id="WP_348758505.1">
    <property type="nucleotide sequence ID" value="NZ_OZ026884.1"/>
</dbReference>
<reference evidence="2 3" key="1">
    <citation type="submission" date="2024-04" db="EMBL/GenBank/DDBJ databases">
        <authorList>
            <person name="Cremers G."/>
        </authorList>
    </citation>
    <scope>NUCLEOTIDE SEQUENCE [LARGE SCALE GENOMIC DNA]</scope>
    <source>
        <strain evidence="2">MeCH1-AG</strain>
    </source>
</reference>
<keyword evidence="3" id="KW-1185">Reference proteome</keyword>
<evidence type="ECO:0000313" key="3">
    <source>
        <dbReference type="Proteomes" id="UP001497493"/>
    </source>
</evidence>
<gene>
    <name evidence="2" type="ORF">MECH1_V1_0116</name>
</gene>
<protein>
    <submittedName>
        <fullName evidence="2">Uncharacterized protein</fullName>
    </submittedName>
</protein>
<feature type="signal peptide" evidence="1">
    <location>
        <begin position="1"/>
        <end position="29"/>
    </location>
</feature>
<feature type="chain" id="PRO_5046215715" evidence="1">
    <location>
        <begin position="30"/>
        <end position="572"/>
    </location>
</feature>
<dbReference type="SUPFAM" id="SSF50969">
    <property type="entry name" value="YVTN repeat-like/Quinoprotein amine dehydrogenase"/>
    <property type="match status" value="1"/>
</dbReference>
<keyword evidence="1" id="KW-0732">Signal</keyword>
<dbReference type="Proteomes" id="UP001497493">
    <property type="component" value="Chromosome"/>
</dbReference>
<evidence type="ECO:0000256" key="1">
    <source>
        <dbReference type="SAM" id="SignalP"/>
    </source>
</evidence>